<protein>
    <recommendedName>
        <fullName evidence="2">F-box domain-containing protein</fullName>
    </recommendedName>
</protein>
<dbReference type="InterPro" id="IPR045286">
    <property type="entry name" value="FBS1-like"/>
</dbReference>
<proteinExistence type="predicted"/>
<dbReference type="PANTHER" id="PTHR34049">
    <property type="entry name" value="F-BOX PROTEIN SKIP27"/>
    <property type="match status" value="1"/>
</dbReference>
<sequence length="143" mass="16043">MALGKNCSSMKANRISGDALVSGEEEGLGLKIVRSYSFGRKRVLSFNNILNDEDLLNLDSSFISPLKRLRSLKPEKSNLESLPQDILIRVLCGVDHDDLKQLFHVSKVIREATSIAKECILLIAHREKLKLFELQLILGIQVN</sequence>
<evidence type="ECO:0008006" key="2">
    <source>
        <dbReference type="Google" id="ProtNLM"/>
    </source>
</evidence>
<evidence type="ECO:0000313" key="1">
    <source>
        <dbReference type="EMBL" id="VFU27033.1"/>
    </source>
</evidence>
<name>A0A6N2KPS9_SALVM</name>
<gene>
    <name evidence="1" type="ORF">SVIM_LOCUS78165</name>
</gene>
<dbReference type="AlphaFoldDB" id="A0A6N2KPS9"/>
<dbReference type="SUPFAM" id="SSF81383">
    <property type="entry name" value="F-box domain"/>
    <property type="match status" value="1"/>
</dbReference>
<dbReference type="PANTHER" id="PTHR34049:SF1">
    <property type="entry name" value="F-BOX PROTEIN SKIP27"/>
    <property type="match status" value="1"/>
</dbReference>
<dbReference type="InterPro" id="IPR036047">
    <property type="entry name" value="F-box-like_dom_sf"/>
</dbReference>
<accession>A0A6N2KPS9</accession>
<dbReference type="EMBL" id="CAADRP010000335">
    <property type="protein sequence ID" value="VFU27033.1"/>
    <property type="molecule type" value="Genomic_DNA"/>
</dbReference>
<organism evidence="1">
    <name type="scientific">Salix viminalis</name>
    <name type="common">Common osier</name>
    <name type="synonym">Basket willow</name>
    <dbReference type="NCBI Taxonomy" id="40686"/>
    <lineage>
        <taxon>Eukaryota</taxon>
        <taxon>Viridiplantae</taxon>
        <taxon>Streptophyta</taxon>
        <taxon>Embryophyta</taxon>
        <taxon>Tracheophyta</taxon>
        <taxon>Spermatophyta</taxon>
        <taxon>Magnoliopsida</taxon>
        <taxon>eudicotyledons</taxon>
        <taxon>Gunneridae</taxon>
        <taxon>Pentapetalae</taxon>
        <taxon>rosids</taxon>
        <taxon>fabids</taxon>
        <taxon>Malpighiales</taxon>
        <taxon>Salicaceae</taxon>
        <taxon>Saliceae</taxon>
        <taxon>Salix</taxon>
    </lineage>
</organism>
<reference evidence="1" key="1">
    <citation type="submission" date="2019-03" db="EMBL/GenBank/DDBJ databases">
        <authorList>
            <person name="Mank J."/>
            <person name="Almeida P."/>
        </authorList>
    </citation>
    <scope>NUCLEOTIDE SEQUENCE</scope>
    <source>
        <strain evidence="1">78183</strain>
    </source>
</reference>